<dbReference type="EMBL" id="VOSC01000019">
    <property type="protein sequence ID" value="TXE12077.1"/>
    <property type="molecule type" value="Genomic_DNA"/>
</dbReference>
<keyword evidence="3" id="KW-1185">Reference proteome</keyword>
<dbReference type="CDD" id="cd07247">
    <property type="entry name" value="SgaA_N_like"/>
    <property type="match status" value="1"/>
</dbReference>
<evidence type="ECO:0000313" key="3">
    <source>
        <dbReference type="Proteomes" id="UP000321790"/>
    </source>
</evidence>
<protein>
    <submittedName>
        <fullName evidence="2">VOC family protein</fullName>
    </submittedName>
</protein>
<proteinExistence type="predicted"/>
<dbReference type="InterPro" id="IPR037523">
    <property type="entry name" value="VOC_core"/>
</dbReference>
<gene>
    <name evidence="2" type="ORF">FUA26_08420</name>
</gene>
<evidence type="ECO:0000259" key="1">
    <source>
        <dbReference type="PROSITE" id="PS51819"/>
    </source>
</evidence>
<name>A0A5C7AUQ7_9FLAO</name>
<dbReference type="InterPro" id="IPR052164">
    <property type="entry name" value="Anthracycline_SecMetBiosynth"/>
</dbReference>
<dbReference type="RefSeq" id="WP_147134304.1">
    <property type="nucleotide sequence ID" value="NZ_VOSC01000019.1"/>
</dbReference>
<dbReference type="PANTHER" id="PTHR33993:SF2">
    <property type="entry name" value="VOC DOMAIN-CONTAINING PROTEIN"/>
    <property type="match status" value="1"/>
</dbReference>
<dbReference type="Pfam" id="PF00903">
    <property type="entry name" value="Glyoxalase"/>
    <property type="match status" value="1"/>
</dbReference>
<dbReference type="Gene3D" id="3.10.180.10">
    <property type="entry name" value="2,3-Dihydroxybiphenyl 1,2-Dioxygenase, domain 1"/>
    <property type="match status" value="1"/>
</dbReference>
<sequence>MKHAINWFEIPVENYERAKQFYATVTNSEIIDHHMPEQNTKYGVFTHGDKDSVGGAIIEAENQIPSNQGATVYLNGGDDLSVPLSKVENAGGKIIMPKTAIGKDGYIAQFIDSEGNKVAFHSWN</sequence>
<dbReference type="PANTHER" id="PTHR33993">
    <property type="entry name" value="GLYOXALASE-RELATED"/>
    <property type="match status" value="1"/>
</dbReference>
<evidence type="ECO:0000313" key="2">
    <source>
        <dbReference type="EMBL" id="TXE12077.1"/>
    </source>
</evidence>
<dbReference type="AlphaFoldDB" id="A0A5C7AUQ7"/>
<dbReference type="Proteomes" id="UP000321790">
    <property type="component" value="Unassembled WGS sequence"/>
</dbReference>
<reference evidence="3" key="1">
    <citation type="submission" date="2019-08" db="EMBL/GenBank/DDBJ databases">
        <title>Seonamhaeicola sediminis sp. nov., isolated from marine sediment.</title>
        <authorList>
            <person name="Cao W.R."/>
        </authorList>
    </citation>
    <scope>NUCLEOTIDE SEQUENCE [LARGE SCALE GENOMIC DNA]</scope>
    <source>
        <strain evidence="3">Gy8</strain>
    </source>
</reference>
<organism evidence="2 3">
    <name type="scientific">Seonamhaeicola algicola</name>
    <dbReference type="NCBI Taxonomy" id="1719036"/>
    <lineage>
        <taxon>Bacteria</taxon>
        <taxon>Pseudomonadati</taxon>
        <taxon>Bacteroidota</taxon>
        <taxon>Flavobacteriia</taxon>
        <taxon>Flavobacteriales</taxon>
        <taxon>Flavobacteriaceae</taxon>
    </lineage>
</organism>
<dbReference type="PROSITE" id="PS51819">
    <property type="entry name" value="VOC"/>
    <property type="match status" value="1"/>
</dbReference>
<dbReference type="SUPFAM" id="SSF54593">
    <property type="entry name" value="Glyoxalase/Bleomycin resistance protein/Dihydroxybiphenyl dioxygenase"/>
    <property type="match status" value="1"/>
</dbReference>
<feature type="domain" description="VOC" evidence="1">
    <location>
        <begin position="4"/>
        <end position="123"/>
    </location>
</feature>
<dbReference type="InterPro" id="IPR004360">
    <property type="entry name" value="Glyas_Fos-R_dOase_dom"/>
</dbReference>
<accession>A0A5C7AUQ7</accession>
<dbReference type="OrthoDB" id="9804235at2"/>
<dbReference type="InterPro" id="IPR029068">
    <property type="entry name" value="Glyas_Bleomycin-R_OHBP_Dase"/>
</dbReference>
<comment type="caution">
    <text evidence="2">The sequence shown here is derived from an EMBL/GenBank/DDBJ whole genome shotgun (WGS) entry which is preliminary data.</text>
</comment>